<dbReference type="Gene3D" id="2.20.20.130">
    <property type="match status" value="1"/>
</dbReference>
<dbReference type="Pfam" id="PF14322">
    <property type="entry name" value="SusD-like_3"/>
    <property type="match status" value="1"/>
</dbReference>
<reference evidence="9 10" key="1">
    <citation type="submission" date="2021-01" db="EMBL/GenBank/DDBJ databases">
        <title>Aequorivita sp. strain KX20305, a bacterium isolated from the sediment collected at a cold seep field in South China Sea.</title>
        <authorList>
            <person name="Zhang H."/>
            <person name="Li C."/>
        </authorList>
    </citation>
    <scope>NUCLEOTIDE SEQUENCE [LARGE SCALE GENOMIC DNA]</scope>
    <source>
        <strain evidence="9 10">KX20305</strain>
    </source>
</reference>
<dbReference type="CDD" id="cd08977">
    <property type="entry name" value="SusD"/>
    <property type="match status" value="1"/>
</dbReference>
<keyword evidence="10" id="KW-1185">Reference proteome</keyword>
<evidence type="ECO:0000256" key="5">
    <source>
        <dbReference type="ARBA" id="ARBA00023237"/>
    </source>
</evidence>
<proteinExistence type="inferred from homology"/>
<keyword evidence="5" id="KW-0998">Cell outer membrane</keyword>
<feature type="compositionally biased region" description="Polar residues" evidence="6">
    <location>
        <begin position="455"/>
        <end position="478"/>
    </location>
</feature>
<evidence type="ECO:0000259" key="7">
    <source>
        <dbReference type="Pfam" id="PF07980"/>
    </source>
</evidence>
<sequence>MKNIIYKITVLALFVGGLTSCDEELDQVPFDEFGTENAYVTAEDFENATRGIYRALTFGPLYGGSDAGGMYDAPDVLSDNVTFAQRGRNTRRTLHNWQYGAADEPMGGLYQRAYQLINRANLLISKSESYDGENKANVVAEAKALRALAHLDLATFFAKIPTQSGDANGSLGIAYVTEPDPLIEPARETVGATYDKIAQDLSEALADINETNGPGRMGKDAVRVLLSRVYLYMGQWQNAINVANGVSTPVAPRTDVVDVWEDTSRAGVLFYIENELSILGFNIGVTWSQGGLTNLIPEYVVSYELYQLFEDDDIRKDAYTLQARNNADNLDFNAIKKLFGRPGQTNGLVDLKIFRAAEASLNAAEAYYNLGQEGPARTALDRVRSKRYTTPPSGETGTALRDAIRLERRLEFAFECQRFFDIKRWGQAVERESFGDLADGTGTPSDQLTLPAGSNKFQLPIPQSATDLNPNLTQNPGY</sequence>
<keyword evidence="4" id="KW-0472">Membrane</keyword>
<evidence type="ECO:0000256" key="3">
    <source>
        <dbReference type="ARBA" id="ARBA00022729"/>
    </source>
</evidence>
<feature type="domain" description="RagB/SusD" evidence="7">
    <location>
        <begin position="343"/>
        <end position="478"/>
    </location>
</feature>
<organism evidence="9 10">
    <name type="scientific">Aequorivita iocasae</name>
    <dbReference type="NCBI Taxonomy" id="2803865"/>
    <lineage>
        <taxon>Bacteria</taxon>
        <taxon>Pseudomonadati</taxon>
        <taxon>Bacteroidota</taxon>
        <taxon>Flavobacteriia</taxon>
        <taxon>Flavobacteriales</taxon>
        <taxon>Flavobacteriaceae</taxon>
        <taxon>Aequorivita</taxon>
    </lineage>
</organism>
<keyword evidence="3" id="KW-0732">Signal</keyword>
<accession>A0ABX7DRJ6</accession>
<name>A0ABX7DRJ6_9FLAO</name>
<dbReference type="Gene3D" id="1.25.40.390">
    <property type="match status" value="1"/>
</dbReference>
<evidence type="ECO:0000256" key="6">
    <source>
        <dbReference type="SAM" id="MobiDB-lite"/>
    </source>
</evidence>
<dbReference type="InterPro" id="IPR012944">
    <property type="entry name" value="SusD_RagB_dom"/>
</dbReference>
<dbReference type="InterPro" id="IPR033985">
    <property type="entry name" value="SusD-like_N"/>
</dbReference>
<gene>
    <name evidence="9" type="ORF">JK629_08585</name>
</gene>
<comment type="subcellular location">
    <subcellularLocation>
        <location evidence="1">Cell outer membrane</location>
    </subcellularLocation>
</comment>
<feature type="domain" description="SusD-like N-terminal" evidence="8">
    <location>
        <begin position="90"/>
        <end position="231"/>
    </location>
</feature>
<dbReference type="Proteomes" id="UP000629420">
    <property type="component" value="Chromosome"/>
</dbReference>
<evidence type="ECO:0000256" key="2">
    <source>
        <dbReference type="ARBA" id="ARBA00006275"/>
    </source>
</evidence>
<evidence type="ECO:0000256" key="4">
    <source>
        <dbReference type="ARBA" id="ARBA00023136"/>
    </source>
</evidence>
<evidence type="ECO:0000259" key="8">
    <source>
        <dbReference type="Pfam" id="PF14322"/>
    </source>
</evidence>
<protein>
    <submittedName>
        <fullName evidence="9">RagB/SusD family nutrient uptake outer membrane protein</fullName>
    </submittedName>
</protein>
<feature type="region of interest" description="Disordered" evidence="6">
    <location>
        <begin position="435"/>
        <end position="478"/>
    </location>
</feature>
<evidence type="ECO:0000313" key="9">
    <source>
        <dbReference type="EMBL" id="QQX75409.1"/>
    </source>
</evidence>
<dbReference type="PROSITE" id="PS51257">
    <property type="entry name" value="PROKAR_LIPOPROTEIN"/>
    <property type="match status" value="1"/>
</dbReference>
<comment type="similarity">
    <text evidence="2">Belongs to the SusD family.</text>
</comment>
<dbReference type="SUPFAM" id="SSF48452">
    <property type="entry name" value="TPR-like"/>
    <property type="match status" value="1"/>
</dbReference>
<dbReference type="Gene3D" id="1.25.40.900">
    <property type="match status" value="1"/>
</dbReference>
<evidence type="ECO:0000256" key="1">
    <source>
        <dbReference type="ARBA" id="ARBA00004442"/>
    </source>
</evidence>
<dbReference type="InterPro" id="IPR011990">
    <property type="entry name" value="TPR-like_helical_dom_sf"/>
</dbReference>
<dbReference type="EMBL" id="CP068439">
    <property type="protein sequence ID" value="QQX75409.1"/>
    <property type="molecule type" value="Genomic_DNA"/>
</dbReference>
<evidence type="ECO:0000313" key="10">
    <source>
        <dbReference type="Proteomes" id="UP000629420"/>
    </source>
</evidence>
<dbReference type="RefSeq" id="WP_202335243.1">
    <property type="nucleotide sequence ID" value="NZ_CP068439.1"/>
</dbReference>
<dbReference type="Pfam" id="PF07980">
    <property type="entry name" value="SusD_RagB"/>
    <property type="match status" value="1"/>
</dbReference>